<dbReference type="InterPro" id="IPR023606">
    <property type="entry name" value="CoA-Trfase_III_dom_1_sf"/>
</dbReference>
<dbReference type="Gene3D" id="3.30.1540.10">
    <property type="entry name" value="formyl-coa transferase, domain 3"/>
    <property type="match status" value="1"/>
</dbReference>
<comment type="caution">
    <text evidence="2">The sequence shown here is derived from an EMBL/GenBank/DDBJ whole genome shotgun (WGS) entry which is preliminary data.</text>
</comment>
<dbReference type="InterPro" id="IPR050483">
    <property type="entry name" value="CoA-transferase_III_domain"/>
</dbReference>
<keyword evidence="3" id="KW-1185">Reference proteome</keyword>
<evidence type="ECO:0000313" key="3">
    <source>
        <dbReference type="Proteomes" id="UP000596827"/>
    </source>
</evidence>
<keyword evidence="1 2" id="KW-0808">Transferase</keyword>
<proteinExistence type="predicted"/>
<reference evidence="2" key="1">
    <citation type="submission" date="2020-08" db="EMBL/GenBank/DDBJ databases">
        <title>Ramlibacter sp. GTP1 16S ribosomal RNA gene genome sequencing and assembly.</title>
        <authorList>
            <person name="Kang M."/>
        </authorList>
    </citation>
    <scope>NUCLEOTIDE SEQUENCE</scope>
    <source>
        <strain evidence="2">GTP1</strain>
    </source>
</reference>
<evidence type="ECO:0000256" key="1">
    <source>
        <dbReference type="ARBA" id="ARBA00022679"/>
    </source>
</evidence>
<dbReference type="RefSeq" id="WP_187083560.1">
    <property type="nucleotide sequence ID" value="NZ_JACORU010000009.1"/>
</dbReference>
<dbReference type="InterPro" id="IPR003673">
    <property type="entry name" value="CoA-Trfase_fam_III"/>
</dbReference>
<dbReference type="Gene3D" id="3.40.50.10540">
    <property type="entry name" value="Crotonobetainyl-coa:carnitine coa-transferase, domain 1"/>
    <property type="match status" value="1"/>
</dbReference>
<sequence>MSLEEFPDYQPRPPGAPAALDGVRVVEFAHFIAGPFAGTLLANFGADVIKVEAPGRGDEFRYYPPAAPALQDQGAPYIWANRNKRSVTLDLKTEAGLAVARDLVRGADVVIENFSGDVMARFGLDYASCKALKPDIVYCSVSAYGKDGAFAKRLGFDTVAQAESGFFSLNGYADRPGVRAGSPVVDITTATMAANGILAALFHRARTGQGQQLQIALYESATLLTGYAPMQHLLCGFEPQRNGNDSPDTSPTAAFMASDRLFYINCGNDRIYQRLCLEVLERPDLANDPALAGRDGRMERRLELFDILQDIFKTLPWSYWQPRLVKAAIPSAEIRTLPDALRSPEARGLDLVTRIPHPVLGWIPHVRLPLRMGATPAADPRPAPSVGQDTDDVLARTLGYPADRIAQLRDGGALG</sequence>
<protein>
    <submittedName>
        <fullName evidence="2">CoA transferase</fullName>
    </submittedName>
</protein>
<organism evidence="2 3">
    <name type="scientific">Ramlibacter albus</name>
    <dbReference type="NCBI Taxonomy" id="2079448"/>
    <lineage>
        <taxon>Bacteria</taxon>
        <taxon>Pseudomonadati</taxon>
        <taxon>Pseudomonadota</taxon>
        <taxon>Betaproteobacteria</taxon>
        <taxon>Burkholderiales</taxon>
        <taxon>Comamonadaceae</taxon>
        <taxon>Ramlibacter</taxon>
    </lineage>
</organism>
<evidence type="ECO:0000313" key="2">
    <source>
        <dbReference type="EMBL" id="MBC5767065.1"/>
    </source>
</evidence>
<dbReference type="GO" id="GO:0008410">
    <property type="term" value="F:CoA-transferase activity"/>
    <property type="evidence" value="ECO:0007669"/>
    <property type="project" value="TreeGrafter"/>
</dbReference>
<dbReference type="Proteomes" id="UP000596827">
    <property type="component" value="Unassembled WGS sequence"/>
</dbReference>
<dbReference type="EMBL" id="JACORU010000009">
    <property type="protein sequence ID" value="MBC5767065.1"/>
    <property type="molecule type" value="Genomic_DNA"/>
</dbReference>
<dbReference type="PANTHER" id="PTHR48207:SF4">
    <property type="entry name" value="BLL6097 PROTEIN"/>
    <property type="match status" value="1"/>
</dbReference>
<dbReference type="Pfam" id="PF02515">
    <property type="entry name" value="CoA_transf_3"/>
    <property type="match status" value="1"/>
</dbReference>
<dbReference type="PANTHER" id="PTHR48207">
    <property type="entry name" value="SUCCINATE--HYDROXYMETHYLGLUTARATE COA-TRANSFERASE"/>
    <property type="match status" value="1"/>
</dbReference>
<gene>
    <name evidence="2" type="ORF">H8R02_21545</name>
</gene>
<accession>A0A923MBR6</accession>
<name>A0A923MBR6_9BURK</name>
<dbReference type="InterPro" id="IPR044855">
    <property type="entry name" value="CoA-Trfase_III_dom3_sf"/>
</dbReference>
<dbReference type="SUPFAM" id="SSF89796">
    <property type="entry name" value="CoA-transferase family III (CaiB/BaiF)"/>
    <property type="match status" value="1"/>
</dbReference>
<dbReference type="AlphaFoldDB" id="A0A923MBR6"/>